<comment type="caution">
    <text evidence="1">The sequence shown here is derived from an EMBL/GenBank/DDBJ whole genome shotgun (WGS) entry which is preliminary data.</text>
</comment>
<evidence type="ECO:0000313" key="1">
    <source>
        <dbReference type="EMBL" id="MEM0516051.1"/>
    </source>
</evidence>
<dbReference type="Proteomes" id="UP001447008">
    <property type="component" value="Unassembled WGS sequence"/>
</dbReference>
<dbReference type="EMBL" id="JBCGCU010000013">
    <property type="protein sequence ID" value="MEM0516051.1"/>
    <property type="molecule type" value="Genomic_DNA"/>
</dbReference>
<organism evidence="1 2">
    <name type="scientific">Pseudoalteromonas qingdaonensis</name>
    <dbReference type="NCBI Taxonomy" id="3131913"/>
    <lineage>
        <taxon>Bacteria</taxon>
        <taxon>Pseudomonadati</taxon>
        <taxon>Pseudomonadota</taxon>
        <taxon>Gammaproteobacteria</taxon>
        <taxon>Alteromonadales</taxon>
        <taxon>Pseudoalteromonadaceae</taxon>
        <taxon>Pseudoalteromonas</taxon>
    </lineage>
</organism>
<evidence type="ECO:0000313" key="2">
    <source>
        <dbReference type="Proteomes" id="UP001447008"/>
    </source>
</evidence>
<proteinExistence type="predicted"/>
<accession>A0ABU9MZV1</accession>
<dbReference type="RefSeq" id="WP_342679230.1">
    <property type="nucleotide sequence ID" value="NZ_JBCGCU010000013.1"/>
</dbReference>
<reference evidence="1 2" key="1">
    <citation type="submission" date="2024-03" db="EMBL/GenBank/DDBJ databases">
        <title>Pseudoalteromonas qingdaonensis sp. nov., isolated from the intestines of marine benthic organisms.</title>
        <authorList>
            <person name="Lin X."/>
            <person name="Fang S."/>
            <person name="Hu X."/>
        </authorList>
    </citation>
    <scope>NUCLEOTIDE SEQUENCE [LARGE SCALE GENOMIC DNA]</scope>
    <source>
        <strain evidence="1 2">YIC-827</strain>
    </source>
</reference>
<gene>
    <name evidence="1" type="ORF">WCN91_11605</name>
</gene>
<sequence>MFGLFNKRPKYWILEDSYDGGKEANFIGSTKGCLNTVKISRNNMTGNASVLIGFDAPDTHPDEVTISITSSNRQIGHNTISENNSCNFVSVSIESKNSAKLADSGGITVTFIKEGAIVASDWVPTKGHRIDISKAVTYR</sequence>
<keyword evidence="2" id="KW-1185">Reference proteome</keyword>
<name>A0ABU9MZV1_9GAMM</name>
<protein>
    <submittedName>
        <fullName evidence="1">Uncharacterized protein</fullName>
    </submittedName>
</protein>